<accession>A0A1H3Y2P8</accession>
<dbReference type="Proteomes" id="UP000199394">
    <property type="component" value="Unassembled WGS sequence"/>
</dbReference>
<evidence type="ECO:0000256" key="1">
    <source>
        <dbReference type="SAM" id="Phobius"/>
    </source>
</evidence>
<reference evidence="2 3" key="1">
    <citation type="submission" date="2016-10" db="EMBL/GenBank/DDBJ databases">
        <authorList>
            <person name="de Groot N.N."/>
        </authorList>
    </citation>
    <scope>NUCLEOTIDE SEQUENCE [LARGE SCALE GENOMIC DNA]</scope>
    <source>
        <strain evidence="2 3">SR12</strain>
    </source>
</reference>
<evidence type="ECO:0000313" key="3">
    <source>
        <dbReference type="Proteomes" id="UP000199394"/>
    </source>
</evidence>
<keyword evidence="1" id="KW-1133">Transmembrane helix</keyword>
<feature type="transmembrane region" description="Helical" evidence="1">
    <location>
        <begin position="21"/>
        <end position="45"/>
    </location>
</feature>
<dbReference type="RefSeq" id="WP_090304671.1">
    <property type="nucleotide sequence ID" value="NZ_FNRK01000003.1"/>
</dbReference>
<organism evidence="2 3">
    <name type="scientific">Eubacterium aggregans</name>
    <dbReference type="NCBI Taxonomy" id="81409"/>
    <lineage>
        <taxon>Bacteria</taxon>
        <taxon>Bacillati</taxon>
        <taxon>Bacillota</taxon>
        <taxon>Clostridia</taxon>
        <taxon>Eubacteriales</taxon>
        <taxon>Eubacteriaceae</taxon>
        <taxon>Eubacterium</taxon>
    </lineage>
</organism>
<gene>
    <name evidence="2" type="ORF">SAMN04515656_10336</name>
</gene>
<evidence type="ECO:0000313" key="2">
    <source>
        <dbReference type="EMBL" id="SEA05800.1"/>
    </source>
</evidence>
<proteinExistence type="predicted"/>
<keyword evidence="1" id="KW-0812">Transmembrane</keyword>
<feature type="transmembrane region" description="Helical" evidence="1">
    <location>
        <begin position="65"/>
        <end position="90"/>
    </location>
</feature>
<dbReference type="AlphaFoldDB" id="A0A1H3Y2P8"/>
<sequence>MIKRPVKTPEKKKDIGTFEKIIDYFIEVLEFGFPAYIAVVAIYASVVTLSHIVIEKMDLVSFQDFLTLVVNLLERPILIAVSAFVAYMILKYIKKFMID</sequence>
<dbReference type="EMBL" id="FNRK01000003">
    <property type="protein sequence ID" value="SEA05800.1"/>
    <property type="molecule type" value="Genomic_DNA"/>
</dbReference>
<keyword evidence="3" id="KW-1185">Reference proteome</keyword>
<name>A0A1H3Y2P8_9FIRM</name>
<keyword evidence="1" id="KW-0472">Membrane</keyword>
<protein>
    <submittedName>
        <fullName evidence="2">Uncharacterized protein</fullName>
    </submittedName>
</protein>
<dbReference type="STRING" id="81409.SAMN04515656_10336"/>